<dbReference type="EMBL" id="JABEZV010000011">
    <property type="protein sequence ID" value="MBA0725714.1"/>
    <property type="molecule type" value="Genomic_DNA"/>
</dbReference>
<comment type="caution">
    <text evidence="1">The sequence shown here is derived from an EMBL/GenBank/DDBJ whole genome shotgun (WGS) entry which is preliminary data.</text>
</comment>
<organism evidence="1 2">
    <name type="scientific">Gossypium laxum</name>
    <dbReference type="NCBI Taxonomy" id="34288"/>
    <lineage>
        <taxon>Eukaryota</taxon>
        <taxon>Viridiplantae</taxon>
        <taxon>Streptophyta</taxon>
        <taxon>Embryophyta</taxon>
        <taxon>Tracheophyta</taxon>
        <taxon>Spermatophyta</taxon>
        <taxon>Magnoliopsida</taxon>
        <taxon>eudicotyledons</taxon>
        <taxon>Gunneridae</taxon>
        <taxon>Pentapetalae</taxon>
        <taxon>rosids</taxon>
        <taxon>malvids</taxon>
        <taxon>Malvales</taxon>
        <taxon>Malvaceae</taxon>
        <taxon>Malvoideae</taxon>
        <taxon>Gossypium</taxon>
    </lineage>
</organism>
<dbReference type="Gene3D" id="1.25.40.20">
    <property type="entry name" value="Ankyrin repeat-containing domain"/>
    <property type="match status" value="1"/>
</dbReference>
<dbReference type="PANTHER" id="PTHR24128:SF46">
    <property type="entry name" value="ALPHA-LATROTOXIN-LHE1A-LIKE ISOFORM X1"/>
    <property type="match status" value="1"/>
</dbReference>
<gene>
    <name evidence="1" type="ORF">Golax_022278</name>
</gene>
<sequence length="202" mass="22327">MNWTQVAHSGNIDDLYELFRQDPYLLEQIDEVPFIDTPLHIAAAAGQVDFAVTADLVAKLLTTCPQCITDVTVSGKTVFHIAAERSKLEALQLLGRWLRRTYNKDGGLWELHVLNWKDKEGNPVFHTATSNIHNQVEAEFSERLMVLITQTNLNILGDRRNAFLVLSGSVLTATYQVIFNPPGGVLQADAGSDKIPNGAGRS</sequence>
<proteinExistence type="predicted"/>
<evidence type="ECO:0000313" key="1">
    <source>
        <dbReference type="EMBL" id="MBA0725714.1"/>
    </source>
</evidence>
<evidence type="ECO:0000313" key="2">
    <source>
        <dbReference type="Proteomes" id="UP000593574"/>
    </source>
</evidence>
<reference evidence="1 2" key="1">
    <citation type="journal article" date="2019" name="Genome Biol. Evol.">
        <title>Insights into the evolution of the New World diploid cottons (Gossypium, subgenus Houzingenia) based on genome sequencing.</title>
        <authorList>
            <person name="Grover C.E."/>
            <person name="Arick M.A. 2nd"/>
            <person name="Thrash A."/>
            <person name="Conover J.L."/>
            <person name="Sanders W.S."/>
            <person name="Peterson D.G."/>
            <person name="Frelichowski J.E."/>
            <person name="Scheffler J.A."/>
            <person name="Scheffler B.E."/>
            <person name="Wendel J.F."/>
        </authorList>
    </citation>
    <scope>NUCLEOTIDE SEQUENCE [LARGE SCALE GENOMIC DNA]</scope>
    <source>
        <strain evidence="1">4</strain>
        <tissue evidence="1">Leaf</tissue>
    </source>
</reference>
<dbReference type="InterPro" id="IPR036770">
    <property type="entry name" value="Ankyrin_rpt-contain_sf"/>
</dbReference>
<accession>A0A7J9AQN8</accession>
<name>A0A7J9AQN8_9ROSI</name>
<keyword evidence="2" id="KW-1185">Reference proteome</keyword>
<protein>
    <submittedName>
        <fullName evidence="1">Uncharacterized protein</fullName>
    </submittedName>
</protein>
<feature type="non-terminal residue" evidence="1">
    <location>
        <position position="1"/>
    </location>
</feature>
<dbReference type="SUPFAM" id="SSF48403">
    <property type="entry name" value="Ankyrin repeat"/>
    <property type="match status" value="1"/>
</dbReference>
<dbReference type="Proteomes" id="UP000593574">
    <property type="component" value="Unassembled WGS sequence"/>
</dbReference>
<dbReference type="PANTHER" id="PTHR24128">
    <property type="entry name" value="HOMEOBOX PROTEIN WARIAI"/>
    <property type="match status" value="1"/>
</dbReference>
<dbReference type="AlphaFoldDB" id="A0A7J9AQN8"/>